<proteinExistence type="predicted"/>
<reference evidence="2" key="2">
    <citation type="submission" date="2020-02" db="EMBL/GenBank/DDBJ databases">
        <authorList>
            <consortium name="NCBI Pathogen Detection Project"/>
        </authorList>
    </citation>
    <scope>NUCLEOTIDE SEQUENCE</scope>
    <source>
        <strain evidence="2">MA.CK_00/00002125</strain>
    </source>
</reference>
<organism evidence="2">
    <name type="scientific">Salmonella enterica</name>
    <name type="common">Salmonella choleraesuis</name>
    <dbReference type="NCBI Taxonomy" id="28901"/>
    <lineage>
        <taxon>Bacteria</taxon>
        <taxon>Pseudomonadati</taxon>
        <taxon>Pseudomonadota</taxon>
        <taxon>Gammaproteobacteria</taxon>
        <taxon>Enterobacterales</taxon>
        <taxon>Enterobacteriaceae</taxon>
        <taxon>Salmonella</taxon>
    </lineage>
</organism>
<dbReference type="EMBL" id="DAAWYJ010000015">
    <property type="protein sequence ID" value="HAG0016143.1"/>
    <property type="molecule type" value="Genomic_DNA"/>
</dbReference>
<feature type="transmembrane region" description="Helical" evidence="1">
    <location>
        <begin position="132"/>
        <end position="154"/>
    </location>
</feature>
<gene>
    <name evidence="2" type="ORF">G8O67_003464</name>
</gene>
<comment type="caution">
    <text evidence="2">The sequence shown here is derived from an EMBL/GenBank/DDBJ whole genome shotgun (WGS) entry which is preliminary data.</text>
</comment>
<sequence>MATANTFDMAAPSMARICLYGDLERFGRRTALSIKTAAEGIRALAVQIPGLRQRLSEGWYQVRIAGEDVSEQTLSARLHDPLPPGAVIHIVPRMAGAKSGWFGALAGAALIGASFIPGVNAIAWSIGASTMTLGSVAFSLGASMMLGGVAQLLAPQPKSPSMRSADNGKQNTYFSSLENMAAQGNPVPVPYGEIMTGSRRISQELSTRDESSPDKVITFGRKKGFIGMATQHPEEQLNAELAAQGITKPGVVIR</sequence>
<keyword evidence="1" id="KW-0472">Membrane</keyword>
<keyword evidence="1" id="KW-0812">Transmembrane</keyword>
<evidence type="ECO:0000313" key="2">
    <source>
        <dbReference type="EMBL" id="HAG0016143.1"/>
    </source>
</evidence>
<evidence type="ECO:0000256" key="1">
    <source>
        <dbReference type="SAM" id="Phobius"/>
    </source>
</evidence>
<dbReference type="InterPro" id="IPR010654">
    <property type="entry name" value="Phage_lambda_tail_I"/>
</dbReference>
<keyword evidence="1" id="KW-1133">Transmembrane helix</keyword>
<name>A0A756I3Q3_SALER</name>
<dbReference type="Pfam" id="PF06805">
    <property type="entry name" value="Lambda_tail_I"/>
    <property type="match status" value="1"/>
</dbReference>
<accession>A0A756I3Q3</accession>
<dbReference type="AlphaFoldDB" id="A0A756I3Q3"/>
<feature type="transmembrane region" description="Helical" evidence="1">
    <location>
        <begin position="101"/>
        <end position="126"/>
    </location>
</feature>
<reference evidence="2" key="1">
    <citation type="journal article" date="2018" name="Genome Biol.">
        <title>SKESA: strategic k-mer extension for scrupulous assemblies.</title>
        <authorList>
            <person name="Souvorov A."/>
            <person name="Agarwala R."/>
            <person name="Lipman D.J."/>
        </authorList>
    </citation>
    <scope>NUCLEOTIDE SEQUENCE</scope>
    <source>
        <strain evidence="2">MA.CK_00/00002125</strain>
    </source>
</reference>
<protein>
    <submittedName>
        <fullName evidence="2">Tail assembly protein</fullName>
    </submittedName>
</protein>